<sequence length="158" mass="17906">MNRDFLKGLGIADEDVEKIMAEHGKSLKADKGLQEDYEALKNEKHSLEQTISALNDEKNELSNKYSELETERDNLSNDFSVLKNKELKRTIAIRHNLPIDLSDRLVGDDEETLSKDAENLASFMTINNNVAPLKESEQAQSDEDSAYRNLLSAFDTEE</sequence>
<feature type="coiled-coil region" evidence="1">
    <location>
        <begin position="30"/>
        <end position="85"/>
    </location>
</feature>
<evidence type="ECO:0000313" key="2">
    <source>
        <dbReference type="EMBL" id="SEP92296.1"/>
    </source>
</evidence>
<dbReference type="RefSeq" id="WP_092570867.1">
    <property type="nucleotide sequence ID" value="NZ_CALUDV010000023.1"/>
</dbReference>
<reference evidence="2 3" key="1">
    <citation type="submission" date="2016-10" db="EMBL/GenBank/DDBJ databases">
        <authorList>
            <person name="de Groot N.N."/>
        </authorList>
    </citation>
    <scope>NUCLEOTIDE SEQUENCE [LARGE SCALE GENOMIC DNA]</scope>
    <source>
        <strain evidence="2 3">DSM 15695</strain>
    </source>
</reference>
<dbReference type="InterPro" id="IPR009636">
    <property type="entry name" value="SCAF"/>
</dbReference>
<organism evidence="2 3">
    <name type="scientific">Ignavigranum ruoffiae</name>
    <dbReference type="NCBI Taxonomy" id="89093"/>
    <lineage>
        <taxon>Bacteria</taxon>
        <taxon>Bacillati</taxon>
        <taxon>Bacillota</taxon>
        <taxon>Bacilli</taxon>
        <taxon>Lactobacillales</taxon>
        <taxon>Aerococcaceae</taxon>
        <taxon>Ignavigranum</taxon>
    </lineage>
</organism>
<accession>A0A1H9BTJ9</accession>
<dbReference type="AlphaFoldDB" id="A0A1H9BTJ9"/>
<dbReference type="OrthoDB" id="1727344at2"/>
<keyword evidence="1" id="KW-0175">Coiled coil</keyword>
<dbReference type="EMBL" id="FOEN01000003">
    <property type="protein sequence ID" value="SEP92296.1"/>
    <property type="molecule type" value="Genomic_DNA"/>
</dbReference>
<proteinExistence type="predicted"/>
<dbReference type="STRING" id="89093.SAMN04488558_10399"/>
<dbReference type="Proteomes" id="UP000198833">
    <property type="component" value="Unassembled WGS sequence"/>
</dbReference>
<evidence type="ECO:0000256" key="1">
    <source>
        <dbReference type="SAM" id="Coils"/>
    </source>
</evidence>
<name>A0A1H9BTJ9_9LACT</name>
<gene>
    <name evidence="2" type="ORF">SAMN04488558_10399</name>
</gene>
<evidence type="ECO:0000313" key="3">
    <source>
        <dbReference type="Proteomes" id="UP000198833"/>
    </source>
</evidence>
<keyword evidence="3" id="KW-1185">Reference proteome</keyword>
<dbReference type="Pfam" id="PF06810">
    <property type="entry name" value="Phage_scaffold"/>
    <property type="match status" value="1"/>
</dbReference>
<dbReference type="Gene3D" id="1.20.5.1000">
    <property type="entry name" value="arf6 gtpase in complex with a specific effector, jip4"/>
    <property type="match status" value="1"/>
</dbReference>
<evidence type="ECO:0008006" key="4">
    <source>
        <dbReference type="Google" id="ProtNLM"/>
    </source>
</evidence>
<protein>
    <recommendedName>
        <fullName evidence="4">Phage minor structural protein GP20</fullName>
    </recommendedName>
</protein>